<dbReference type="VEuPathDB" id="FungiDB:F9C07_1491773"/>
<dbReference type="EMBL" id="ML734610">
    <property type="protein sequence ID" value="KAB8245612.1"/>
    <property type="molecule type" value="Genomic_DNA"/>
</dbReference>
<organism evidence="1">
    <name type="scientific">Aspergillus flavus</name>
    <dbReference type="NCBI Taxonomy" id="5059"/>
    <lineage>
        <taxon>Eukaryota</taxon>
        <taxon>Fungi</taxon>
        <taxon>Dikarya</taxon>
        <taxon>Ascomycota</taxon>
        <taxon>Pezizomycotina</taxon>
        <taxon>Eurotiomycetes</taxon>
        <taxon>Eurotiomycetidae</taxon>
        <taxon>Eurotiales</taxon>
        <taxon>Aspergillaceae</taxon>
        <taxon>Aspergillus</taxon>
        <taxon>Aspergillus subgen. Circumdati</taxon>
    </lineage>
</organism>
<protein>
    <submittedName>
        <fullName evidence="1">Uncharacterized protein</fullName>
    </submittedName>
</protein>
<dbReference type="Proteomes" id="UP000325434">
    <property type="component" value="Unassembled WGS sequence"/>
</dbReference>
<name>A0A5N6GTD3_ASPFL</name>
<sequence length="197" mass="22739">MPHLQDMSDNSAVSFYMPDMRPVKDPGADDSPDKPRVCLFCNHEVPNLIDHLLACMWRIWPLQFHDALYFKHLKFMKPYIALNEASYKCPRCSLIVRGRGQLICHVAHACNLPYTLLYDHCIDIWDPETNRLWEPSGPFPFLRLPLGYIQPEIRGMVYKNVLCYTTIEIVDPFATGEVNPSQALSSKTAHTPAYWRS</sequence>
<dbReference type="AlphaFoldDB" id="A0A5N6GTD3"/>
<reference evidence="1" key="1">
    <citation type="submission" date="2019-04" db="EMBL/GenBank/DDBJ databases">
        <title>Friends and foes A comparative genomics study of 23 Aspergillus species from section Flavi.</title>
        <authorList>
            <consortium name="DOE Joint Genome Institute"/>
            <person name="Kjaerbolling I."/>
            <person name="Vesth T."/>
            <person name="Frisvad J.C."/>
            <person name="Nybo J.L."/>
            <person name="Theobald S."/>
            <person name="Kildgaard S."/>
            <person name="Isbrandt T."/>
            <person name="Kuo A."/>
            <person name="Sato A."/>
            <person name="Lyhne E.K."/>
            <person name="Kogle M.E."/>
            <person name="Wiebenga A."/>
            <person name="Kun R.S."/>
            <person name="Lubbers R.J."/>
            <person name="Makela M.R."/>
            <person name="Barry K."/>
            <person name="Chovatia M."/>
            <person name="Clum A."/>
            <person name="Daum C."/>
            <person name="Haridas S."/>
            <person name="He G."/>
            <person name="LaButti K."/>
            <person name="Lipzen A."/>
            <person name="Mondo S."/>
            <person name="Riley R."/>
            <person name="Salamov A."/>
            <person name="Simmons B.A."/>
            <person name="Magnuson J.K."/>
            <person name="Henrissat B."/>
            <person name="Mortensen U.H."/>
            <person name="Larsen T.O."/>
            <person name="Devries R.P."/>
            <person name="Grigoriev I.V."/>
            <person name="Machida M."/>
            <person name="Baker S.E."/>
            <person name="Andersen M.R."/>
        </authorList>
    </citation>
    <scope>NUCLEOTIDE SEQUENCE [LARGE SCALE GENOMIC DNA]</scope>
    <source>
        <strain evidence="1">CBS 121.62</strain>
    </source>
</reference>
<accession>A0A5N6GTD3</accession>
<proteinExistence type="predicted"/>
<evidence type="ECO:0000313" key="1">
    <source>
        <dbReference type="EMBL" id="KAB8245612.1"/>
    </source>
</evidence>
<gene>
    <name evidence="1" type="ORF">BDV35DRAFT_255787</name>
</gene>